<dbReference type="Pfam" id="PF01494">
    <property type="entry name" value="FAD_binding_3"/>
    <property type="match status" value="1"/>
</dbReference>
<proteinExistence type="predicted"/>
<gene>
    <name evidence="7" type="ORF">SAMN02982931_03421</name>
</gene>
<dbReference type="OrthoDB" id="4230779at2"/>
<keyword evidence="5" id="KW-0503">Monooxygenase</keyword>
<dbReference type="InterPro" id="IPR002938">
    <property type="entry name" value="FAD-bd"/>
</dbReference>
<dbReference type="GO" id="GO:0071949">
    <property type="term" value="F:FAD binding"/>
    <property type="evidence" value="ECO:0007669"/>
    <property type="project" value="InterPro"/>
</dbReference>
<dbReference type="Gene3D" id="3.50.50.60">
    <property type="entry name" value="FAD/NAD(P)-binding domain"/>
    <property type="match status" value="1"/>
</dbReference>
<accession>A0A1G6DI21</accession>
<protein>
    <submittedName>
        <fullName evidence="7">Salicylate hydroxylase</fullName>
    </submittedName>
</protein>
<dbReference type="PANTHER" id="PTHR13789">
    <property type="entry name" value="MONOOXYGENASE"/>
    <property type="match status" value="1"/>
</dbReference>
<dbReference type="InterPro" id="IPR050493">
    <property type="entry name" value="FAD-dep_Monooxygenase_BioMet"/>
</dbReference>
<dbReference type="GO" id="GO:0004497">
    <property type="term" value="F:monooxygenase activity"/>
    <property type="evidence" value="ECO:0007669"/>
    <property type="project" value="UniProtKB-KW"/>
</dbReference>
<organism evidence="7 8">
    <name type="scientific">Bauldia litoralis</name>
    <dbReference type="NCBI Taxonomy" id="665467"/>
    <lineage>
        <taxon>Bacteria</taxon>
        <taxon>Pseudomonadati</taxon>
        <taxon>Pseudomonadota</taxon>
        <taxon>Alphaproteobacteria</taxon>
        <taxon>Hyphomicrobiales</taxon>
        <taxon>Kaistiaceae</taxon>
        <taxon>Bauldia</taxon>
    </lineage>
</organism>
<dbReference type="SUPFAM" id="SSF51905">
    <property type="entry name" value="FAD/NAD(P)-binding domain"/>
    <property type="match status" value="1"/>
</dbReference>
<dbReference type="PANTHER" id="PTHR13789:SF318">
    <property type="entry name" value="GERANYLGERANYL DIPHOSPHATE REDUCTASE"/>
    <property type="match status" value="1"/>
</dbReference>
<evidence type="ECO:0000259" key="6">
    <source>
        <dbReference type="Pfam" id="PF01494"/>
    </source>
</evidence>
<comment type="cofactor">
    <cofactor evidence="1">
        <name>FAD</name>
        <dbReference type="ChEBI" id="CHEBI:57692"/>
    </cofactor>
</comment>
<dbReference type="PRINTS" id="PR00420">
    <property type="entry name" value="RNGMNOXGNASE"/>
</dbReference>
<dbReference type="EMBL" id="FMXQ01000007">
    <property type="protein sequence ID" value="SDB44772.1"/>
    <property type="molecule type" value="Genomic_DNA"/>
</dbReference>
<feature type="domain" description="FAD-binding" evidence="6">
    <location>
        <begin position="6"/>
        <end position="349"/>
    </location>
</feature>
<dbReference type="STRING" id="665467.SAMN02982931_03421"/>
<keyword evidence="2" id="KW-0285">Flavoprotein</keyword>
<evidence type="ECO:0000256" key="2">
    <source>
        <dbReference type="ARBA" id="ARBA00022630"/>
    </source>
</evidence>
<keyword evidence="4" id="KW-0560">Oxidoreductase</keyword>
<keyword evidence="8" id="KW-1185">Reference proteome</keyword>
<dbReference type="AlphaFoldDB" id="A0A1G6DI21"/>
<evidence type="ECO:0000313" key="7">
    <source>
        <dbReference type="EMBL" id="SDB44772.1"/>
    </source>
</evidence>
<evidence type="ECO:0000256" key="3">
    <source>
        <dbReference type="ARBA" id="ARBA00022827"/>
    </source>
</evidence>
<evidence type="ECO:0000256" key="4">
    <source>
        <dbReference type="ARBA" id="ARBA00023002"/>
    </source>
</evidence>
<sequence length="400" mass="42801">MGERPTILITGAGIGGLTAALTVASAGFDVVICERTAELSEIGAGIQLSPNAGRVLDSLGLDAAIRDVAIEPDAIDVMSGVSGGRIASLPVAAFRKRYGAPYRVIHRADLQTILAAAVNKATDIRLLLGTTVEAVLPRGGESFVRLKGQRDEVIQAAAVIGADGVWSATRERITGAFDPEPVGRTAWRTVIPRDNIPDTLPTNRVGLWMGPNAHLVHYPIARGAAVNVVAIVDEVWDKPGWNARGDYRRIAERFNTWPAAVRAIVTAPQGWQKWALTSVDPGGRWAEGNTALLGDAAHAMVPFLAQGAAMAIEDAAVLANCLKASPANIPTALAAYEAERKPRVMRVWNAARRTGEHYHMTGRMAGLRDTALRLVGPRLMLMQNDWIYRWQPGSPGSAQD</sequence>
<evidence type="ECO:0000256" key="1">
    <source>
        <dbReference type="ARBA" id="ARBA00001974"/>
    </source>
</evidence>
<keyword evidence="3" id="KW-0274">FAD</keyword>
<dbReference type="InterPro" id="IPR036188">
    <property type="entry name" value="FAD/NAD-bd_sf"/>
</dbReference>
<dbReference type="RefSeq" id="WP_090878140.1">
    <property type="nucleotide sequence ID" value="NZ_FMXQ01000007.1"/>
</dbReference>
<dbReference type="SUPFAM" id="SSF54373">
    <property type="entry name" value="FAD-linked reductases, C-terminal domain"/>
    <property type="match status" value="1"/>
</dbReference>
<evidence type="ECO:0000256" key="5">
    <source>
        <dbReference type="ARBA" id="ARBA00023033"/>
    </source>
</evidence>
<reference evidence="7 8" key="1">
    <citation type="submission" date="2016-10" db="EMBL/GenBank/DDBJ databases">
        <authorList>
            <person name="de Groot N.N."/>
        </authorList>
    </citation>
    <scope>NUCLEOTIDE SEQUENCE [LARGE SCALE GENOMIC DNA]</scope>
    <source>
        <strain evidence="7 8">ATCC 35022</strain>
    </source>
</reference>
<evidence type="ECO:0000313" key="8">
    <source>
        <dbReference type="Proteomes" id="UP000199071"/>
    </source>
</evidence>
<dbReference type="Proteomes" id="UP000199071">
    <property type="component" value="Unassembled WGS sequence"/>
</dbReference>
<name>A0A1G6DI21_9HYPH</name>